<feature type="region of interest" description="Disordered" evidence="1">
    <location>
        <begin position="209"/>
        <end position="241"/>
    </location>
</feature>
<dbReference type="RefSeq" id="XP_012194873.1">
    <property type="nucleotide sequence ID" value="XM_012339483.1"/>
</dbReference>
<dbReference type="Proteomes" id="UP000030745">
    <property type="component" value="Unassembled WGS sequence"/>
</dbReference>
<feature type="region of interest" description="Disordered" evidence="1">
    <location>
        <begin position="113"/>
        <end position="134"/>
    </location>
</feature>
<name>A0A067D4N8_SAPPC</name>
<dbReference type="OMA" id="ATTCKGS"/>
<sequence>MYSLFRHRPPTMLARAQPTTPKSASIITKKIPGVDVEAFLHSPRESLSIDTTPAEEEDCDHPGCKGCQALLTENQLLRELLLRTSTDAQQIINAFEKQSDFQRLRFETVLKPKGPARNASISSPTKQTKAPGQLSLPMTPDIFRKLSTPAAQELVKVHPEFKELYDVATTCKGSLFERIVNSDMFTDDQKKKQLQLSTMRQLELNTLDIQAKSPRPSKRESQSSGQKSPQRLPISPEAAGDDYFKLSNDFVASLRQ</sequence>
<dbReference type="EMBL" id="KK583191">
    <property type="protein sequence ID" value="KDO33987.1"/>
    <property type="molecule type" value="Genomic_DNA"/>
</dbReference>
<reference evidence="2 3" key="1">
    <citation type="journal article" date="2013" name="PLoS Genet.">
        <title>Distinctive expansion of potential virulence genes in the genome of the oomycete fish pathogen Saprolegnia parasitica.</title>
        <authorList>
            <person name="Jiang R.H."/>
            <person name="de Bruijn I."/>
            <person name="Haas B.J."/>
            <person name="Belmonte R."/>
            <person name="Lobach L."/>
            <person name="Christie J."/>
            <person name="van den Ackerveken G."/>
            <person name="Bottin A."/>
            <person name="Bulone V."/>
            <person name="Diaz-Moreno S.M."/>
            <person name="Dumas B."/>
            <person name="Fan L."/>
            <person name="Gaulin E."/>
            <person name="Govers F."/>
            <person name="Grenville-Briggs L.J."/>
            <person name="Horner N.R."/>
            <person name="Levin J.Z."/>
            <person name="Mammella M."/>
            <person name="Meijer H.J."/>
            <person name="Morris P."/>
            <person name="Nusbaum C."/>
            <person name="Oome S."/>
            <person name="Phillips A.J."/>
            <person name="van Rooyen D."/>
            <person name="Rzeszutek E."/>
            <person name="Saraiva M."/>
            <person name="Secombes C.J."/>
            <person name="Seidl M.F."/>
            <person name="Snel B."/>
            <person name="Stassen J.H."/>
            <person name="Sykes S."/>
            <person name="Tripathy S."/>
            <person name="van den Berg H."/>
            <person name="Vega-Arreguin J.C."/>
            <person name="Wawra S."/>
            <person name="Young S.K."/>
            <person name="Zeng Q."/>
            <person name="Dieguez-Uribeondo J."/>
            <person name="Russ C."/>
            <person name="Tyler B.M."/>
            <person name="van West P."/>
        </authorList>
    </citation>
    <scope>NUCLEOTIDE SEQUENCE [LARGE SCALE GENOMIC DNA]</scope>
    <source>
        <strain evidence="2 3">CBS 223.65</strain>
    </source>
</reference>
<gene>
    <name evidence="2" type="ORF">SPRG_01261</name>
</gene>
<evidence type="ECO:0000313" key="2">
    <source>
        <dbReference type="EMBL" id="KDO33987.1"/>
    </source>
</evidence>
<dbReference type="GeneID" id="24123859"/>
<evidence type="ECO:0000256" key="1">
    <source>
        <dbReference type="SAM" id="MobiDB-lite"/>
    </source>
</evidence>
<dbReference type="KEGG" id="spar:SPRG_01261"/>
<feature type="compositionally biased region" description="Polar residues" evidence="1">
    <location>
        <begin position="119"/>
        <end position="130"/>
    </location>
</feature>
<proteinExistence type="predicted"/>
<organism evidence="2 3">
    <name type="scientific">Saprolegnia parasitica (strain CBS 223.65)</name>
    <dbReference type="NCBI Taxonomy" id="695850"/>
    <lineage>
        <taxon>Eukaryota</taxon>
        <taxon>Sar</taxon>
        <taxon>Stramenopiles</taxon>
        <taxon>Oomycota</taxon>
        <taxon>Saprolegniomycetes</taxon>
        <taxon>Saprolegniales</taxon>
        <taxon>Saprolegniaceae</taxon>
        <taxon>Saprolegnia</taxon>
    </lineage>
</organism>
<dbReference type="VEuPathDB" id="FungiDB:SPRG_01261"/>
<keyword evidence="3" id="KW-1185">Reference proteome</keyword>
<evidence type="ECO:0000313" key="3">
    <source>
        <dbReference type="Proteomes" id="UP000030745"/>
    </source>
</evidence>
<feature type="region of interest" description="Disordered" evidence="1">
    <location>
        <begin position="1"/>
        <end position="20"/>
    </location>
</feature>
<dbReference type="OrthoDB" id="70755at2759"/>
<protein>
    <submittedName>
        <fullName evidence="2">Uncharacterized protein</fullName>
    </submittedName>
</protein>
<accession>A0A067D4N8</accession>
<dbReference type="AlphaFoldDB" id="A0A067D4N8"/>